<dbReference type="CDD" id="cd09272">
    <property type="entry name" value="RNase_HI_RT_Ty1"/>
    <property type="match status" value="1"/>
</dbReference>
<feature type="domain" description="Bulb-type lectin" evidence="6">
    <location>
        <begin position="643"/>
        <end position="683"/>
    </location>
</feature>
<evidence type="ECO:0000313" key="10">
    <source>
        <dbReference type="Proteomes" id="UP001054252"/>
    </source>
</evidence>
<protein>
    <recommendedName>
        <fullName evidence="11">Reverse transcriptase Ty1/copia-type domain-containing protein</fullName>
    </recommendedName>
</protein>
<feature type="transmembrane region" description="Helical" evidence="5">
    <location>
        <begin position="39"/>
        <end position="60"/>
    </location>
</feature>
<evidence type="ECO:0000313" key="9">
    <source>
        <dbReference type="EMBL" id="GKV42583.1"/>
    </source>
</evidence>
<dbReference type="PANTHER" id="PTHR32444:SF247">
    <property type="entry name" value="OS01G0958200 PROTEIN"/>
    <property type="match status" value="1"/>
</dbReference>
<sequence>MKKLETGSSISICQGASATTMDIVDLTLQSILEVKLQRITIISVPVLVFVGLILISYYFWGTCAKLEGFQISLSGYGLMLVKGILANGQEIAVKRLSRSSGQGLNEFKDEVALIAKLQDWNLVKLLGCCLQGEEKMLIFEYMDGDRGKKESLIDSFLEDSCTLSEVTQCIRIASTTIDYISPSEPLPDGKTLVSHDGSFELGFFHPGSSGNRYLGIWIVTHPVTVMVAKEVIDQPNVNLESLKQDPQTGQLLGTSRKGPSPTPTMGFPERFWGKTALTEVYPINRIPSSVLNNQSPYECLNGTSDELYNASPHAPTSSVEGDLPTGNALNNSEPSSTSSSVSLVDVVESTNELVVASSSHPTRRYKARLIAKGFTQEYGIDYDETFAPIARLTFVRSLLAITAIRRWKLFQMDVKNAFLNGDLEEEVYMKPPPGLNHPPNKFGFTSSPHDTALFIRKTTQGIILLLLYIDDIIITGDDVAVTSSDDGYLLSQVKYAFDLVSKAELNDAYEVHIVSKFMAGPRSIHYVAVLYIIRYVKGALFHGLHFSTNYSHVLCAYSDADWADDPFDCRSTTGYCLFLSNSLISWRSKKQTIPSHSSTEAEYRALIVNRVNPINDSSGMLMVTTTDDLQVLSQNITTFDGRDGNSRAYLWQSFDCPSNTLLPGMKLGWDLRTGLDQHLLAWKNYDDPSPGFEPKSPDGQTSGDWSQGCVRNKPLNCQAGDGFIQFGRLKLPYATHSWWRSLKLLRRIFETTDTKGLFVPNTQVKMECFREFRELRGNQDREEERVIIVEPIRTSSDGEDVGEGASSPSMENVEADVLVLEEWKGKTISGRLGNICRAPQNLPAGFRFRAALHHEVADGTASIKGYKKLEEMLSTTQTRWYYISGREKMMIFTNVRNKVAKWKRQFIFVHDTLTESVNNELAAHISKWRLGEMSSMLERQRERAQRSPNRGPGSSLHRQTRFDERPPMVPPHNSRAREDSDVEDDVPLIRRRTSFETQPIQPIVVCSSNVPPALTLDVVKTPPTATSALGLMIAYPEGFSYTKTDCQATMVYAVALFKREQGACGQTCELNESCKWFSSEKASLEDEVNHLQSSKMTNRAASVESQADELANNATKNEADRAEACAKKAEAERDDALNELNSLRQRVATTNQNLSRAEEALNKTKRSYQHSGEEIDEQGKSPAPLTNTIVWLKWKLNEDGVPIWPPSILEEGEDLEGLPCFDAWVARVPKAEGDLLMI</sequence>
<feature type="domain" description="Reverse transcriptase Ty1/copia-type" evidence="8">
    <location>
        <begin position="363"/>
        <end position="437"/>
    </location>
</feature>
<keyword evidence="5" id="KW-0812">Transmembrane</keyword>
<keyword evidence="5" id="KW-1133">Transmembrane helix</keyword>
<dbReference type="SUPFAM" id="SSF56112">
    <property type="entry name" value="Protein kinase-like (PK-like)"/>
    <property type="match status" value="1"/>
</dbReference>
<feature type="compositionally biased region" description="Polar residues" evidence="4">
    <location>
        <begin position="1093"/>
        <end position="1105"/>
    </location>
</feature>
<dbReference type="Gene3D" id="3.30.200.20">
    <property type="entry name" value="Phosphorylase Kinase, domain 1"/>
    <property type="match status" value="1"/>
</dbReference>
<evidence type="ECO:0000259" key="7">
    <source>
        <dbReference type="Pfam" id="PF07714"/>
    </source>
</evidence>
<dbReference type="GO" id="GO:0004672">
    <property type="term" value="F:protein kinase activity"/>
    <property type="evidence" value="ECO:0007669"/>
    <property type="project" value="InterPro"/>
</dbReference>
<dbReference type="SUPFAM" id="SSF56672">
    <property type="entry name" value="DNA/RNA polymerases"/>
    <property type="match status" value="1"/>
</dbReference>
<dbReference type="Proteomes" id="UP001054252">
    <property type="component" value="Unassembled WGS sequence"/>
</dbReference>
<feature type="compositionally biased region" description="Low complexity" evidence="4">
    <location>
        <begin position="329"/>
        <end position="341"/>
    </location>
</feature>
<feature type="region of interest" description="Disordered" evidence="4">
    <location>
        <begin position="1093"/>
        <end position="1127"/>
    </location>
</feature>
<evidence type="ECO:0000259" key="6">
    <source>
        <dbReference type="Pfam" id="PF01453"/>
    </source>
</evidence>
<keyword evidence="2" id="KW-1015">Disulfide bond</keyword>
<dbReference type="Pfam" id="PF07727">
    <property type="entry name" value="RVT_2"/>
    <property type="match status" value="1"/>
</dbReference>
<evidence type="ECO:0000256" key="4">
    <source>
        <dbReference type="SAM" id="MobiDB-lite"/>
    </source>
</evidence>
<dbReference type="InterPro" id="IPR001245">
    <property type="entry name" value="Ser-Thr/Tyr_kinase_cat_dom"/>
</dbReference>
<feature type="compositionally biased region" description="Basic and acidic residues" evidence="4">
    <location>
        <begin position="1117"/>
        <end position="1127"/>
    </location>
</feature>
<accession>A0AAV5LZF3</accession>
<evidence type="ECO:0000256" key="3">
    <source>
        <dbReference type="ARBA" id="ARBA00023180"/>
    </source>
</evidence>
<dbReference type="Pfam" id="PF01453">
    <property type="entry name" value="B_lectin"/>
    <property type="match status" value="1"/>
</dbReference>
<comment type="caution">
    <text evidence="9">The sequence shown here is derived from an EMBL/GenBank/DDBJ whole genome shotgun (WGS) entry which is preliminary data.</text>
</comment>
<dbReference type="InterPro" id="IPR001480">
    <property type="entry name" value="Bulb-type_lectin_dom"/>
</dbReference>
<evidence type="ECO:0000256" key="1">
    <source>
        <dbReference type="ARBA" id="ARBA00022729"/>
    </source>
</evidence>
<keyword evidence="5" id="KW-0472">Membrane</keyword>
<feature type="region of interest" description="Disordered" evidence="4">
    <location>
        <begin position="1149"/>
        <end position="1182"/>
    </location>
</feature>
<feature type="region of interest" description="Disordered" evidence="4">
    <location>
        <begin position="243"/>
        <end position="269"/>
    </location>
</feature>
<name>A0AAV5LZF3_9ROSI</name>
<organism evidence="9 10">
    <name type="scientific">Rubroshorea leprosula</name>
    <dbReference type="NCBI Taxonomy" id="152421"/>
    <lineage>
        <taxon>Eukaryota</taxon>
        <taxon>Viridiplantae</taxon>
        <taxon>Streptophyta</taxon>
        <taxon>Embryophyta</taxon>
        <taxon>Tracheophyta</taxon>
        <taxon>Spermatophyta</taxon>
        <taxon>Magnoliopsida</taxon>
        <taxon>eudicotyledons</taxon>
        <taxon>Gunneridae</taxon>
        <taxon>Pentapetalae</taxon>
        <taxon>rosids</taxon>
        <taxon>malvids</taxon>
        <taxon>Malvales</taxon>
        <taxon>Dipterocarpaceae</taxon>
        <taxon>Rubroshorea</taxon>
    </lineage>
</organism>
<feature type="compositionally biased region" description="Polar residues" evidence="4">
    <location>
        <begin position="243"/>
        <end position="253"/>
    </location>
</feature>
<dbReference type="AlphaFoldDB" id="A0AAV5LZF3"/>
<dbReference type="SUPFAM" id="SSF51110">
    <property type="entry name" value="alpha-D-mannose-specific plant lectins"/>
    <property type="match status" value="1"/>
</dbReference>
<keyword evidence="3" id="KW-0325">Glycoprotein</keyword>
<gene>
    <name evidence="9" type="ORF">SLEP1_g49966</name>
</gene>
<evidence type="ECO:0000256" key="2">
    <source>
        <dbReference type="ARBA" id="ARBA00023157"/>
    </source>
</evidence>
<reference evidence="9 10" key="1">
    <citation type="journal article" date="2021" name="Commun. Biol.">
        <title>The genome of Shorea leprosula (Dipterocarpaceae) highlights the ecological relevance of drought in aseasonal tropical rainforests.</title>
        <authorList>
            <person name="Ng K.K.S."/>
            <person name="Kobayashi M.J."/>
            <person name="Fawcett J.A."/>
            <person name="Hatakeyama M."/>
            <person name="Paape T."/>
            <person name="Ng C.H."/>
            <person name="Ang C.C."/>
            <person name="Tnah L.H."/>
            <person name="Lee C.T."/>
            <person name="Nishiyama T."/>
            <person name="Sese J."/>
            <person name="O'Brien M.J."/>
            <person name="Copetti D."/>
            <person name="Mohd Noor M.I."/>
            <person name="Ong R.C."/>
            <person name="Putra M."/>
            <person name="Sireger I.Z."/>
            <person name="Indrioko S."/>
            <person name="Kosugi Y."/>
            <person name="Izuno A."/>
            <person name="Isagi Y."/>
            <person name="Lee S.L."/>
            <person name="Shimizu K.K."/>
        </authorList>
    </citation>
    <scope>NUCLEOTIDE SEQUENCE [LARGE SCALE GENOMIC DNA]</scope>
    <source>
        <strain evidence="9">214</strain>
    </source>
</reference>
<dbReference type="InterPro" id="IPR043502">
    <property type="entry name" value="DNA/RNA_pol_sf"/>
</dbReference>
<evidence type="ECO:0008006" key="11">
    <source>
        <dbReference type="Google" id="ProtNLM"/>
    </source>
</evidence>
<dbReference type="InterPro" id="IPR013103">
    <property type="entry name" value="RVT_2"/>
</dbReference>
<dbReference type="InterPro" id="IPR036426">
    <property type="entry name" value="Bulb-type_lectin_dom_sf"/>
</dbReference>
<keyword evidence="10" id="KW-1185">Reference proteome</keyword>
<keyword evidence="1" id="KW-0732">Signal</keyword>
<feature type="domain" description="Serine-threonine/tyrosine-protein kinase catalytic" evidence="7">
    <location>
        <begin position="87"/>
        <end position="145"/>
    </location>
</feature>
<evidence type="ECO:0000256" key="5">
    <source>
        <dbReference type="SAM" id="Phobius"/>
    </source>
</evidence>
<dbReference type="InterPro" id="IPR011009">
    <property type="entry name" value="Kinase-like_dom_sf"/>
</dbReference>
<dbReference type="Pfam" id="PF07714">
    <property type="entry name" value="PK_Tyr_Ser-Thr"/>
    <property type="match status" value="1"/>
</dbReference>
<dbReference type="EMBL" id="BPVZ01000159">
    <property type="protein sequence ID" value="GKV42583.1"/>
    <property type="molecule type" value="Genomic_DNA"/>
</dbReference>
<evidence type="ECO:0000259" key="8">
    <source>
        <dbReference type="Pfam" id="PF07727"/>
    </source>
</evidence>
<dbReference type="PANTHER" id="PTHR32444">
    <property type="entry name" value="BULB-TYPE LECTIN DOMAIN-CONTAINING PROTEIN"/>
    <property type="match status" value="1"/>
</dbReference>
<proteinExistence type="predicted"/>
<feature type="region of interest" description="Disordered" evidence="4">
    <location>
        <begin position="308"/>
        <end position="341"/>
    </location>
</feature>
<dbReference type="FunFam" id="3.30.200.20:FF:000924">
    <property type="entry name" value="Uncharacterized protein"/>
    <property type="match status" value="1"/>
</dbReference>
<feature type="region of interest" description="Disordered" evidence="4">
    <location>
        <begin position="937"/>
        <end position="982"/>
    </location>
</feature>